<gene>
    <name evidence="1" type="ORF">CR513_54065</name>
</gene>
<feature type="non-terminal residue" evidence="1">
    <location>
        <position position="1"/>
    </location>
</feature>
<name>A0A371EMA3_MUCPR</name>
<dbReference type="Proteomes" id="UP000257109">
    <property type="component" value="Unassembled WGS sequence"/>
</dbReference>
<dbReference type="EMBL" id="QJKJ01013134">
    <property type="protein sequence ID" value="RDX67104.1"/>
    <property type="molecule type" value="Genomic_DNA"/>
</dbReference>
<proteinExistence type="predicted"/>
<evidence type="ECO:0000313" key="1">
    <source>
        <dbReference type="EMBL" id="RDX67104.1"/>
    </source>
</evidence>
<evidence type="ECO:0000313" key="2">
    <source>
        <dbReference type="Proteomes" id="UP000257109"/>
    </source>
</evidence>
<comment type="caution">
    <text evidence="1">The sequence shown here is derived from an EMBL/GenBank/DDBJ whole genome shotgun (WGS) entry which is preliminary data.</text>
</comment>
<protein>
    <submittedName>
        <fullName evidence="1">Uncharacterized protein</fullName>
    </submittedName>
</protein>
<reference evidence="1" key="1">
    <citation type="submission" date="2018-05" db="EMBL/GenBank/DDBJ databases">
        <title>Draft genome of Mucuna pruriens seed.</title>
        <authorList>
            <person name="Nnadi N.E."/>
            <person name="Vos R."/>
            <person name="Hasami M.H."/>
            <person name="Devisetty U.K."/>
            <person name="Aguiy J.C."/>
        </authorList>
    </citation>
    <scope>NUCLEOTIDE SEQUENCE [LARGE SCALE GENOMIC DNA]</scope>
    <source>
        <strain evidence="1">JCA_2017</strain>
    </source>
</reference>
<organism evidence="1 2">
    <name type="scientific">Mucuna pruriens</name>
    <name type="common">Velvet bean</name>
    <name type="synonym">Dolichos pruriens</name>
    <dbReference type="NCBI Taxonomy" id="157652"/>
    <lineage>
        <taxon>Eukaryota</taxon>
        <taxon>Viridiplantae</taxon>
        <taxon>Streptophyta</taxon>
        <taxon>Embryophyta</taxon>
        <taxon>Tracheophyta</taxon>
        <taxon>Spermatophyta</taxon>
        <taxon>Magnoliopsida</taxon>
        <taxon>eudicotyledons</taxon>
        <taxon>Gunneridae</taxon>
        <taxon>Pentapetalae</taxon>
        <taxon>rosids</taxon>
        <taxon>fabids</taxon>
        <taxon>Fabales</taxon>
        <taxon>Fabaceae</taxon>
        <taxon>Papilionoideae</taxon>
        <taxon>50 kb inversion clade</taxon>
        <taxon>NPAAA clade</taxon>
        <taxon>indigoferoid/millettioid clade</taxon>
        <taxon>Phaseoleae</taxon>
        <taxon>Mucuna</taxon>
    </lineage>
</organism>
<dbReference type="AlphaFoldDB" id="A0A371EMA3"/>
<sequence>MHQLERVFEYLKGITFLGLQLQRPLNLSLLTFNDFAMLTIAPQPPHTTSFLWKSNILTSSIGVFLLTLCKGNHQLLNKWFIT</sequence>
<accession>A0A371EMA3</accession>
<keyword evidence="2" id="KW-1185">Reference proteome</keyword>